<dbReference type="SMART" id="SM00490">
    <property type="entry name" value="HELICc"/>
    <property type="match status" value="1"/>
</dbReference>
<dbReference type="InterPro" id="IPR027417">
    <property type="entry name" value="P-loop_NTPase"/>
</dbReference>
<dbReference type="STRING" id="984485.A0A1E4RC73"/>
<dbReference type="Pfam" id="PF00271">
    <property type="entry name" value="Helicase_C"/>
    <property type="match status" value="1"/>
</dbReference>
<dbReference type="GO" id="GO:1901255">
    <property type="term" value="P:nucleotide-excision repair involved in interstrand cross-link repair"/>
    <property type="evidence" value="ECO:0007669"/>
    <property type="project" value="EnsemblFungi"/>
</dbReference>
<dbReference type="CDD" id="cd17923">
    <property type="entry name" value="DEXHc_Hrq1-like"/>
    <property type="match status" value="1"/>
</dbReference>
<accession>A0A1E4RC73</accession>
<evidence type="ECO:0000259" key="4">
    <source>
        <dbReference type="PROSITE" id="PS51194"/>
    </source>
</evidence>
<keyword evidence="1" id="KW-0547">Nucleotide-binding</keyword>
<dbReference type="Pfam" id="PF00270">
    <property type="entry name" value="DEAD"/>
    <property type="match status" value="1"/>
</dbReference>
<dbReference type="GO" id="GO:0043138">
    <property type="term" value="F:3'-5' DNA helicase activity"/>
    <property type="evidence" value="ECO:0007669"/>
    <property type="project" value="EnsemblFungi"/>
</dbReference>
<dbReference type="SUPFAM" id="SSF52540">
    <property type="entry name" value="P-loop containing nucleoside triphosphate hydrolases"/>
    <property type="match status" value="1"/>
</dbReference>
<dbReference type="InterPro" id="IPR014001">
    <property type="entry name" value="Helicase_ATP-bd"/>
</dbReference>
<dbReference type="Proteomes" id="UP000095085">
    <property type="component" value="Unassembled WGS sequence"/>
</dbReference>
<keyword evidence="6" id="KW-1185">Reference proteome</keyword>
<dbReference type="PROSITE" id="PS51194">
    <property type="entry name" value="HELICASE_CTER"/>
    <property type="match status" value="1"/>
</dbReference>
<dbReference type="GO" id="GO:0005524">
    <property type="term" value="F:ATP binding"/>
    <property type="evidence" value="ECO:0007669"/>
    <property type="project" value="UniProtKB-KW"/>
</dbReference>
<dbReference type="InterPro" id="IPR055227">
    <property type="entry name" value="HRQ1_WHD"/>
</dbReference>
<dbReference type="GO" id="GO:0070914">
    <property type="term" value="P:UV-damage excision repair"/>
    <property type="evidence" value="ECO:0007669"/>
    <property type="project" value="EnsemblFungi"/>
</dbReference>
<dbReference type="InterPro" id="IPR011545">
    <property type="entry name" value="DEAD/DEAH_box_helicase_dom"/>
</dbReference>
<dbReference type="Pfam" id="PF22982">
    <property type="entry name" value="WHD_HRQ1"/>
    <property type="match status" value="1"/>
</dbReference>
<dbReference type="AlphaFoldDB" id="A0A1E4RC73"/>
<feature type="domain" description="Helicase C-terminal" evidence="4">
    <location>
        <begin position="588"/>
        <end position="750"/>
    </location>
</feature>
<sequence>MDRHLESSTQDQWPELFKVLYGKFKQINTHLTFLSSHSRTTIPTFEVISKLNKDISQLDLSVIKNIFPRGDVFYDYVDENQVRLGLIEKVEFSWEKGYKQKEASSIDEVYEDVENQNKRKQSEDNQLLVFEFRDVKMNSIGKKISNKGWQKYSKQKQKQTNDFFLENKDMNMDLLTTSQIVNILNSRNRKFENYVGEFLKSNKPLKDFEDECRNSIPKPPEFEDPIDQLKKRRDTKDDYMEKPTVDKMIDTLKTSDNYRNQIVSTHILNEALPARTAELVLDADDGTQIIHPELEEALFQYKGIDISHDLYIHQVEALKHIMYDAYNGKHVIITTLTSLGKSLIYQIPIINDLLWDITNEANIKKRSTTAFFIFPTKALAQDQKRHLETFLEYIPSLTQKRKILIDLYDGDTPYETRKRVRRYSDIIFTNPDTIHASILPNFDKMYGEQRDWEDFLLKLKYVVVDELHVYKGTFGVNVSYVMSRMQRIKYHLLVNDTAGCGHNIQFISCSATILNPTNHFRTICGLSDLKEIVHVKDDGSPMGMKKLVVWQPSALMNKRGEEIQSQIKSSNEVIKPQPMVPREHIIPTLAKILVRLLSEHPNIKCIIFCPIRQVCEMLMKEVRQLIRDTEISNEDIMSYRGGYSAGDRRVIERNMFEGKLKAIIATNALELGIDLSGLDVVMTVGFPMLKLNLHQQFGRAGRSGMSSLAIFVAGNTPVDEYYIKNSQELTEKNYEDPCVEGIRQNAMALENHLHCGAKEIGIKLQDVSWFCNDETLFQQTLTEKLQYDSVNETYISRVETPHLSFSIRVIEDEKFAVIDITNQRNFIIEEIEALRTSFTLYEGAIFLHQGLTYLVKEFNYESKYAKVVRVKVDWTTSQRDFTDVNPIEIELIKCLQNGKDVPIFFGRFEIIIIVFGYFKINRRGEILEAIEVKNPPIKLYSKGLWIDIPQWAIDLIKHKNLNSAGAIHAAQHAIMNVLPVYISGSVGSDLGDVELSTECKAPEKEFASRLSNRRRPARLVFYDLKGGHLGTGISLKTFEYIDQILRATYDLITTCDCEWGCPKCVCGSFCKELSQVILKPGSIIIIGVLLGIDQSTLQQVQDGPELNMPPIVTDTILGSGSSGIKMSKDVQVIEPMSQISQK</sequence>
<dbReference type="PANTHER" id="PTHR47957">
    <property type="entry name" value="ATP-DEPENDENT HELICASE HRQ1"/>
    <property type="match status" value="1"/>
</dbReference>
<dbReference type="Gene3D" id="3.40.50.300">
    <property type="entry name" value="P-loop containing nucleotide triphosphate hydrolases"/>
    <property type="match status" value="2"/>
</dbReference>
<dbReference type="InterPro" id="IPR018973">
    <property type="entry name" value="MZB"/>
</dbReference>
<proteinExistence type="predicted"/>
<evidence type="ECO:0000256" key="2">
    <source>
        <dbReference type="ARBA" id="ARBA00022840"/>
    </source>
</evidence>
<dbReference type="GO" id="GO:0000405">
    <property type="term" value="F:bubble DNA binding"/>
    <property type="evidence" value="ECO:0007669"/>
    <property type="project" value="EnsemblFungi"/>
</dbReference>
<dbReference type="GO" id="GO:0035861">
    <property type="term" value="C:site of double-strand break"/>
    <property type="evidence" value="ECO:0007669"/>
    <property type="project" value="EnsemblFungi"/>
</dbReference>
<protein>
    <recommendedName>
        <fullName evidence="7">P-loop containing nucleoside triphosphate hydrolase protein</fullName>
    </recommendedName>
</protein>
<dbReference type="OrthoDB" id="18781at2759"/>
<dbReference type="GeneID" id="30993625"/>
<feature type="domain" description="Helicase ATP-binding" evidence="3">
    <location>
        <begin position="322"/>
        <end position="531"/>
    </location>
</feature>
<evidence type="ECO:0000259" key="3">
    <source>
        <dbReference type="PROSITE" id="PS51192"/>
    </source>
</evidence>
<dbReference type="GO" id="GO:0005634">
    <property type="term" value="C:nucleus"/>
    <property type="evidence" value="ECO:0007669"/>
    <property type="project" value="EnsemblFungi"/>
</dbReference>
<dbReference type="RefSeq" id="XP_020073903.1">
    <property type="nucleotide sequence ID" value="XM_020219075.1"/>
</dbReference>
<dbReference type="EMBL" id="KV454546">
    <property type="protein sequence ID" value="ODV64836.1"/>
    <property type="molecule type" value="Genomic_DNA"/>
</dbReference>
<dbReference type="PANTHER" id="PTHR47957:SF3">
    <property type="entry name" value="ATP-DEPENDENT HELICASE HRQ1"/>
    <property type="match status" value="1"/>
</dbReference>
<dbReference type="SMART" id="SM00487">
    <property type="entry name" value="DEXDc"/>
    <property type="match status" value="1"/>
</dbReference>
<keyword evidence="2" id="KW-0067">ATP-binding</keyword>
<dbReference type="InterPro" id="IPR001650">
    <property type="entry name" value="Helicase_C-like"/>
</dbReference>
<evidence type="ECO:0000313" key="5">
    <source>
        <dbReference type="EMBL" id="ODV64836.1"/>
    </source>
</evidence>
<reference evidence="6" key="1">
    <citation type="submission" date="2016-05" db="EMBL/GenBank/DDBJ databases">
        <title>Comparative genomics of biotechnologically important yeasts.</title>
        <authorList>
            <consortium name="DOE Joint Genome Institute"/>
            <person name="Riley R."/>
            <person name="Haridas S."/>
            <person name="Wolfe K.H."/>
            <person name="Lopes M.R."/>
            <person name="Hittinger C.T."/>
            <person name="Goker M."/>
            <person name="Salamov A."/>
            <person name="Wisecaver J."/>
            <person name="Long T.M."/>
            <person name="Aerts A.L."/>
            <person name="Barry K."/>
            <person name="Choi C."/>
            <person name="Clum A."/>
            <person name="Coughlan A.Y."/>
            <person name="Deshpande S."/>
            <person name="Douglass A.P."/>
            <person name="Hanson S.J."/>
            <person name="Klenk H.-P."/>
            <person name="Labutti K."/>
            <person name="Lapidus A."/>
            <person name="Lindquist E."/>
            <person name="Lipzen A."/>
            <person name="Meier-Kolthoff J.P."/>
            <person name="Ohm R.A."/>
            <person name="Otillar R.P."/>
            <person name="Pangilinan J."/>
            <person name="Peng Y."/>
            <person name="Rokas A."/>
            <person name="Rosa C.A."/>
            <person name="Scheuner C."/>
            <person name="Sibirny A.A."/>
            <person name="Slot J.C."/>
            <person name="Stielow J.B."/>
            <person name="Sun H."/>
            <person name="Kurtzman C.P."/>
            <person name="Blackwell M."/>
            <person name="Grigoriev I.V."/>
            <person name="Jeffries T.W."/>
        </authorList>
    </citation>
    <scope>NUCLEOTIDE SEQUENCE [LARGE SCALE GENOMIC DNA]</scope>
    <source>
        <strain evidence="6">NRRL Y-1933</strain>
    </source>
</reference>
<evidence type="ECO:0000256" key="1">
    <source>
        <dbReference type="ARBA" id="ARBA00022741"/>
    </source>
</evidence>
<organism evidence="5 6">
    <name type="scientific">Hyphopichia burtonii NRRL Y-1933</name>
    <dbReference type="NCBI Taxonomy" id="984485"/>
    <lineage>
        <taxon>Eukaryota</taxon>
        <taxon>Fungi</taxon>
        <taxon>Dikarya</taxon>
        <taxon>Ascomycota</taxon>
        <taxon>Saccharomycotina</taxon>
        <taxon>Pichiomycetes</taxon>
        <taxon>Debaryomycetaceae</taxon>
        <taxon>Hyphopichia</taxon>
    </lineage>
</organism>
<name>A0A1E4RC73_9ASCO</name>
<dbReference type="CDD" id="cd18797">
    <property type="entry name" value="SF2_C_Hrq"/>
    <property type="match status" value="1"/>
</dbReference>
<dbReference type="PROSITE" id="PS51192">
    <property type="entry name" value="HELICASE_ATP_BIND_1"/>
    <property type="match status" value="1"/>
</dbReference>
<dbReference type="Pfam" id="PF09369">
    <property type="entry name" value="MZB"/>
    <property type="match status" value="1"/>
</dbReference>
<evidence type="ECO:0000313" key="6">
    <source>
        <dbReference type="Proteomes" id="UP000095085"/>
    </source>
</evidence>
<evidence type="ECO:0008006" key="7">
    <source>
        <dbReference type="Google" id="ProtNLM"/>
    </source>
</evidence>
<gene>
    <name evidence="5" type="ORF">HYPBUDRAFT_114848</name>
</gene>